<comment type="caution">
    <text evidence="2">The sequence shown here is derived from an EMBL/GenBank/DDBJ whole genome shotgun (WGS) entry which is preliminary data.</text>
</comment>
<dbReference type="RefSeq" id="WP_130990919.1">
    <property type="nucleotide sequence ID" value="NZ_SISK01000005.1"/>
</dbReference>
<evidence type="ECO:0000313" key="2">
    <source>
        <dbReference type="EMBL" id="TBN40455.1"/>
    </source>
</evidence>
<dbReference type="Proteomes" id="UP000293520">
    <property type="component" value="Unassembled WGS sequence"/>
</dbReference>
<dbReference type="OrthoDB" id="7779206at2"/>
<proteinExistence type="predicted"/>
<dbReference type="AlphaFoldDB" id="A0A4Q9G0H5"/>
<protein>
    <recommendedName>
        <fullName evidence="1">WYL domain-containing protein</fullName>
    </recommendedName>
</protein>
<dbReference type="Pfam" id="PF13280">
    <property type="entry name" value="WYL"/>
    <property type="match status" value="1"/>
</dbReference>
<feature type="domain" description="WYL" evidence="1">
    <location>
        <begin position="116"/>
        <end position="180"/>
    </location>
</feature>
<dbReference type="EMBL" id="SISK01000005">
    <property type="protein sequence ID" value="TBN40455.1"/>
    <property type="molecule type" value="Genomic_DNA"/>
</dbReference>
<dbReference type="InterPro" id="IPR026881">
    <property type="entry name" value="WYL_dom"/>
</dbReference>
<organism evidence="2 3">
    <name type="scientific">Paracoccus subflavus</name>
    <dbReference type="NCBI Taxonomy" id="2528244"/>
    <lineage>
        <taxon>Bacteria</taxon>
        <taxon>Pseudomonadati</taxon>
        <taxon>Pseudomonadota</taxon>
        <taxon>Alphaproteobacteria</taxon>
        <taxon>Rhodobacterales</taxon>
        <taxon>Paracoccaceae</taxon>
        <taxon>Paracoccus</taxon>
    </lineage>
</organism>
<gene>
    <name evidence="2" type="ORF">EYE42_08655</name>
</gene>
<sequence length="204" mass="21746">MRPRGDAPPTPLLTRRALGACLAAGTAAISLGHRAIAAPVGGSTMDPGLRDAALRGLAVVQYRGDPVGAAAARATALRLAETDPEGALLLRLYRKLDVLPSQSFRADMPPAAEADLRALHESIRDSRPVGFGYTDLSDQVSQRVVLPLVLVNPPQGVKLLAWCLKAEDYRQFFVRAMQGLIPQDGDFTAERMALLKGLADKEGV</sequence>
<keyword evidence="3" id="KW-1185">Reference proteome</keyword>
<reference evidence="2 3" key="1">
    <citation type="submission" date="2019-02" db="EMBL/GenBank/DDBJ databases">
        <title>Paracoccus subflavus sp. nov., isolated from marine sediment of the Pacific Ocean.</title>
        <authorList>
            <person name="Zhang G."/>
        </authorList>
    </citation>
    <scope>NUCLEOTIDE SEQUENCE [LARGE SCALE GENOMIC DNA]</scope>
    <source>
        <strain evidence="2 3">GY0581</strain>
    </source>
</reference>
<evidence type="ECO:0000313" key="3">
    <source>
        <dbReference type="Proteomes" id="UP000293520"/>
    </source>
</evidence>
<accession>A0A4Q9G0H5</accession>
<evidence type="ECO:0000259" key="1">
    <source>
        <dbReference type="Pfam" id="PF13280"/>
    </source>
</evidence>
<name>A0A4Q9G0H5_9RHOB</name>